<gene>
    <name evidence="2" type="primary">ZMYM1_5</name>
    <name evidence="2" type="ORF">Bhyg_12593</name>
</gene>
<evidence type="ECO:0000313" key="3">
    <source>
        <dbReference type="Proteomes" id="UP001151699"/>
    </source>
</evidence>
<accession>A0A9Q0MXK8</accession>
<reference evidence="2" key="1">
    <citation type="submission" date="2022-07" db="EMBL/GenBank/DDBJ databases">
        <authorList>
            <person name="Trinca V."/>
            <person name="Uliana J.V.C."/>
            <person name="Torres T.T."/>
            <person name="Ward R.J."/>
            <person name="Monesi N."/>
        </authorList>
    </citation>
    <scope>NUCLEOTIDE SEQUENCE</scope>
    <source>
        <strain evidence="2">HSMRA1968</strain>
        <tissue evidence="2">Whole embryos</tissue>
    </source>
</reference>
<dbReference type="EMBL" id="WJQU01000003">
    <property type="protein sequence ID" value="KAJ6639846.1"/>
    <property type="molecule type" value="Genomic_DNA"/>
</dbReference>
<dbReference type="InterPro" id="IPR025398">
    <property type="entry name" value="DUF4371"/>
</dbReference>
<feature type="domain" description="TTF-type" evidence="1">
    <location>
        <begin position="37"/>
        <end position="125"/>
    </location>
</feature>
<name>A0A9Q0MXK8_9DIPT</name>
<dbReference type="InterPro" id="IPR012337">
    <property type="entry name" value="RNaseH-like_sf"/>
</dbReference>
<dbReference type="AlphaFoldDB" id="A0A9Q0MXK8"/>
<dbReference type="OrthoDB" id="7763932at2759"/>
<keyword evidence="3" id="KW-1185">Reference proteome</keyword>
<dbReference type="SMART" id="SM00597">
    <property type="entry name" value="ZnF_TTF"/>
    <property type="match status" value="1"/>
</dbReference>
<protein>
    <submittedName>
        <fullName evidence="2">Zinc finger MYM-type protein 1</fullName>
    </submittedName>
</protein>
<dbReference type="PANTHER" id="PTHR45749">
    <property type="match status" value="1"/>
</dbReference>
<organism evidence="2 3">
    <name type="scientific">Pseudolycoriella hygida</name>
    <dbReference type="NCBI Taxonomy" id="35572"/>
    <lineage>
        <taxon>Eukaryota</taxon>
        <taxon>Metazoa</taxon>
        <taxon>Ecdysozoa</taxon>
        <taxon>Arthropoda</taxon>
        <taxon>Hexapoda</taxon>
        <taxon>Insecta</taxon>
        <taxon>Pterygota</taxon>
        <taxon>Neoptera</taxon>
        <taxon>Endopterygota</taxon>
        <taxon>Diptera</taxon>
        <taxon>Nematocera</taxon>
        <taxon>Sciaroidea</taxon>
        <taxon>Sciaridae</taxon>
        <taxon>Pseudolycoriella</taxon>
    </lineage>
</organism>
<dbReference type="PANTHER" id="PTHR45749:SF37">
    <property type="entry name" value="OS05G0311600 PROTEIN"/>
    <property type="match status" value="1"/>
</dbReference>
<dbReference type="Pfam" id="PF14291">
    <property type="entry name" value="DUF4371"/>
    <property type="match status" value="1"/>
</dbReference>
<dbReference type="InterPro" id="IPR006580">
    <property type="entry name" value="Znf_TTF"/>
</dbReference>
<dbReference type="SUPFAM" id="SSF53098">
    <property type="entry name" value="Ribonuclease H-like"/>
    <property type="match status" value="1"/>
</dbReference>
<proteinExistence type="predicted"/>
<sequence length="560" mass="64453">MTEEVLQINTTPPDLLSNTVSRTIPTSIKSFIFPKTNGRCFRVDWFQNFKWLEYSIVRDAAFCFPCRMFAPTHPKSKTLAITGFNSWKNALNKSHGFYKHESTSIHKNCMCTWEERLKANDGAIKPVSELLSSTILEKRRFFMKAIIDVIIFLVENELAFKGEWDDENHIENGVFRHLFEFKLKDSEQLRVCEKSMPRNATYLSPQIQNEIIEILARMVQQAVVHDINDADVEFFTLLVDGTKDRSHTECVSIAGRYLKNGQLQESLISLETTEKFDAKTNAELVLQSLEDCGLDSKRILSQCYDGANVMSGDDGGMQRIIQIILRRLIPYVHCFNHRLHLVIVFALDNVNMVRLFFDNIKLVYTFFHRPKIQILYQGSAILKVIETRWAGHVRATNAIYENYTEIVNVLPQVREKCDMKFDADDIAIATGLQRAIQTPKEISFRESMPIIQSVMSKVEELRKSSEYEKILLQSEVLLKQTNIEEDVRPKRKIIRSSRLQDSIITDCIGESGSDSSVELRSAYYSVIDIFSSEMKRRFESNKDILLAISDAAYVAENIDN</sequence>
<dbReference type="Proteomes" id="UP001151699">
    <property type="component" value="Chromosome X"/>
</dbReference>
<evidence type="ECO:0000313" key="2">
    <source>
        <dbReference type="EMBL" id="KAJ6639846.1"/>
    </source>
</evidence>
<comment type="caution">
    <text evidence="2">The sequence shown here is derived from an EMBL/GenBank/DDBJ whole genome shotgun (WGS) entry which is preliminary data.</text>
</comment>
<evidence type="ECO:0000259" key="1">
    <source>
        <dbReference type="SMART" id="SM00597"/>
    </source>
</evidence>